<feature type="compositionally biased region" description="Low complexity" evidence="1">
    <location>
        <begin position="41"/>
        <end position="50"/>
    </location>
</feature>
<feature type="transmembrane region" description="Helical" evidence="2">
    <location>
        <begin position="6"/>
        <end position="23"/>
    </location>
</feature>
<evidence type="ECO:0000313" key="3">
    <source>
        <dbReference type="EMBL" id="EPX63759.1"/>
    </source>
</evidence>
<evidence type="ECO:0000256" key="1">
    <source>
        <dbReference type="SAM" id="MobiDB-lite"/>
    </source>
</evidence>
<feature type="region of interest" description="Disordered" evidence="1">
    <location>
        <begin position="31"/>
        <end position="50"/>
    </location>
</feature>
<evidence type="ECO:0000313" key="4">
    <source>
        <dbReference type="Proteomes" id="UP000011682"/>
    </source>
</evidence>
<keyword evidence="2" id="KW-0812">Transmembrane</keyword>
<keyword evidence="4" id="KW-1185">Reference proteome</keyword>
<protein>
    <submittedName>
        <fullName evidence="3">Uncharacterized protein</fullName>
    </submittedName>
</protein>
<dbReference type="AlphaFoldDB" id="S9QR29"/>
<keyword evidence="2" id="KW-1133">Transmembrane helix</keyword>
<name>S9QR29_CYSF2</name>
<organism evidence="3 4">
    <name type="scientific">Cystobacter fuscus (strain ATCC 25194 / DSM 2262 / NBRC 100088 / M29)</name>
    <dbReference type="NCBI Taxonomy" id="1242864"/>
    <lineage>
        <taxon>Bacteria</taxon>
        <taxon>Pseudomonadati</taxon>
        <taxon>Myxococcota</taxon>
        <taxon>Myxococcia</taxon>
        <taxon>Myxococcales</taxon>
        <taxon>Cystobacterineae</taxon>
        <taxon>Archangiaceae</taxon>
        <taxon>Cystobacter</taxon>
    </lineage>
</organism>
<keyword evidence="2" id="KW-0472">Membrane</keyword>
<comment type="caution">
    <text evidence="3">The sequence shown here is derived from an EMBL/GenBank/DDBJ whole genome shotgun (WGS) entry which is preliminary data.</text>
</comment>
<proteinExistence type="predicted"/>
<gene>
    <name evidence="3" type="ORF">D187_006168</name>
</gene>
<evidence type="ECO:0000256" key="2">
    <source>
        <dbReference type="SAM" id="Phobius"/>
    </source>
</evidence>
<reference evidence="3" key="1">
    <citation type="submission" date="2013-05" db="EMBL/GenBank/DDBJ databases">
        <title>Genome assembly of Cystobacter fuscus DSM 2262.</title>
        <authorList>
            <person name="Sharma G."/>
            <person name="Khatri I."/>
            <person name="Kaur C."/>
            <person name="Mayilraj S."/>
            <person name="Subramanian S."/>
        </authorList>
    </citation>
    <scope>NUCLEOTIDE SEQUENCE [LARGE SCALE GENOMIC DNA]</scope>
    <source>
        <strain evidence="3">DSM 2262</strain>
    </source>
</reference>
<accession>S9QR29</accession>
<dbReference type="EMBL" id="ANAH02000005">
    <property type="protein sequence ID" value="EPX63759.1"/>
    <property type="molecule type" value="Genomic_DNA"/>
</dbReference>
<sequence>MRPLPITTIFAGLLGAMFHLLLFQESFSRKAGPRRVLSRTPAPAAASPAE</sequence>
<dbReference type="Proteomes" id="UP000011682">
    <property type="component" value="Unassembled WGS sequence"/>
</dbReference>